<evidence type="ECO:0000313" key="4">
    <source>
        <dbReference type="Proteomes" id="UP000005729"/>
    </source>
</evidence>
<accession>A0ABC8BK99</accession>
<dbReference type="AlphaFoldDB" id="A0ABC8BK99"/>
<sequence>MKGDAVKRLHPEEGPFSDVEVQGFMETVSMKFEQGLVSKTGLALVMLLQASGRRPWQLLNLRLKDLLLVPVAQGFFRYFVNVPRIKQRGGSFRAEFRKVEVIKIIWDVLQLQYEHVVSQFEAQLGSTISEEIVSELPLFYDEQELVKLKSIEHLNTLLELDTLHMVRRQAGQILQEVVDKCEVYSERTGKCLKVFPRRFRYTLGTRAAREGCGVIIIAELLDHSNTDNAHVYTRNVPEHGAHIDRLVGKHLTRYAAAFSGTIVESKSKAQRCEVPGSDIRDHTGVGTGTCGHEGRCDANVPMPCYTCIHFQAWLNGPHEKFYTHLVQERTAIFHSTQDNAVAAALDRTIIAVAEVIEVCRQMKAQAS</sequence>
<evidence type="ECO:0000313" key="3">
    <source>
        <dbReference type="EMBL" id="ARD14738.1"/>
    </source>
</evidence>
<dbReference type="GO" id="GO:0006310">
    <property type="term" value="P:DNA recombination"/>
    <property type="evidence" value="ECO:0007669"/>
    <property type="project" value="UniProtKB-KW"/>
</dbReference>
<keyword evidence="1" id="KW-0233">DNA recombination</keyword>
<dbReference type="EMBL" id="CP008742">
    <property type="protein sequence ID" value="ARD14738.1"/>
    <property type="molecule type" value="Genomic_DNA"/>
</dbReference>
<protein>
    <recommendedName>
        <fullName evidence="2">Tyr recombinase domain-containing protein</fullName>
    </recommendedName>
</protein>
<organism evidence="3 4">
    <name type="scientific">Pseudomonas savastanoi pv. savastanoi NCPPB 3335</name>
    <dbReference type="NCBI Taxonomy" id="693985"/>
    <lineage>
        <taxon>Bacteria</taxon>
        <taxon>Pseudomonadati</taxon>
        <taxon>Pseudomonadota</taxon>
        <taxon>Gammaproteobacteria</taxon>
        <taxon>Pseudomonadales</taxon>
        <taxon>Pseudomonadaceae</taxon>
        <taxon>Pseudomonas</taxon>
    </lineage>
</organism>
<dbReference type="InterPro" id="IPR013762">
    <property type="entry name" value="Integrase-like_cat_sf"/>
</dbReference>
<dbReference type="PROSITE" id="PS51898">
    <property type="entry name" value="TYR_RECOMBINASE"/>
    <property type="match status" value="1"/>
</dbReference>
<name>A0ABC8BK99_PSESS</name>
<dbReference type="Gene3D" id="1.10.443.10">
    <property type="entry name" value="Intergrase catalytic core"/>
    <property type="match status" value="1"/>
</dbReference>
<proteinExistence type="predicted"/>
<dbReference type="InterPro" id="IPR048120">
    <property type="entry name" value="Integrase-like"/>
</dbReference>
<dbReference type="SUPFAM" id="SSF56349">
    <property type="entry name" value="DNA breaking-rejoining enzymes"/>
    <property type="match status" value="1"/>
</dbReference>
<feature type="domain" description="Tyr recombinase" evidence="2">
    <location>
        <begin position="11"/>
        <end position="245"/>
    </location>
</feature>
<gene>
    <name evidence="3" type="ORF">PSA3335_26065</name>
</gene>
<evidence type="ECO:0000259" key="2">
    <source>
        <dbReference type="PROSITE" id="PS51898"/>
    </source>
</evidence>
<dbReference type="KEGG" id="psav:PSA3335_26065"/>
<dbReference type="NCBIfam" id="NF041502">
    <property type="entry name" value="integrase_1"/>
    <property type="match status" value="1"/>
</dbReference>
<dbReference type="InterPro" id="IPR011010">
    <property type="entry name" value="DNA_brk_join_enz"/>
</dbReference>
<reference evidence="3 4" key="1">
    <citation type="journal article" date="2010" name="Environ. Microbiol.">
        <title>Annotation and overview of the Pseudomonas savastanoi pv. savastanoi NCPPB 3335 draft genome reveals the virulence gene complement of a tumour-inducing pathogen of woody hosts.</title>
        <authorList>
            <person name="Rodriguez-Palenzuela P."/>
            <person name="Matas I.M."/>
            <person name="Murillo J."/>
            <person name="Lopez-Solanilla E."/>
            <person name="Bardaji L."/>
            <person name="Perez-Martinez I."/>
            <person name="Rodriguez-Moskera M.E."/>
            <person name="Penyalver R."/>
            <person name="Lopez M.M."/>
            <person name="Quesada J.M."/>
            <person name="Biehl B.S."/>
            <person name="Perna N.T."/>
            <person name="Glasner J.D."/>
            <person name="Cabot E.L."/>
            <person name="Neeno-Eckwall E."/>
            <person name="Ramos C."/>
        </authorList>
    </citation>
    <scope>NUCLEOTIDE SEQUENCE [LARGE SCALE GENOMIC DNA]</scope>
    <source>
        <strain evidence="3 4">NCPPB 3335</strain>
    </source>
</reference>
<dbReference type="Proteomes" id="UP000005729">
    <property type="component" value="Chromosome"/>
</dbReference>
<dbReference type="InterPro" id="IPR002104">
    <property type="entry name" value="Integrase_catalytic"/>
</dbReference>
<evidence type="ECO:0000256" key="1">
    <source>
        <dbReference type="ARBA" id="ARBA00023172"/>
    </source>
</evidence>